<feature type="domain" description="Transglutaminase-like" evidence="1">
    <location>
        <begin position="174"/>
        <end position="239"/>
    </location>
</feature>
<keyword evidence="3" id="KW-1185">Reference proteome</keyword>
<dbReference type="InterPro" id="IPR038765">
    <property type="entry name" value="Papain-like_cys_pep_sf"/>
</dbReference>
<evidence type="ECO:0000259" key="1">
    <source>
        <dbReference type="SMART" id="SM00460"/>
    </source>
</evidence>
<sequence length="292" mass="32504">MRRFNIHHLTTYTYSAPVRLGTHTLRLRPREGHDLRIESSTLSIRPAAKLRWHRDVEGNCLAMASFRDAADRLLIESQLIIQQYDRVPLDFVVDEEAVSYPFHYSSRDLPLLAAYLTETDPQPCPLLLHWMATVWQPGERIQSYTLLKRLNLAAHQRVSYRKRDEPGVQTSAATLQGGWGSCRDIAVLFMEAARCFGFAARFVSGYSFTALPPEQAGSTHAWAEVFLPGAGWKGFDPTHGVIVGDTHIPVAVARRPESVPPIAGTFGGASLLSMQVGVWITELQGVTTKLAP</sequence>
<dbReference type="Proteomes" id="UP001302329">
    <property type="component" value="Unassembled WGS sequence"/>
</dbReference>
<dbReference type="InterPro" id="IPR002931">
    <property type="entry name" value="Transglutaminase-like"/>
</dbReference>
<dbReference type="SUPFAM" id="SSF54001">
    <property type="entry name" value="Cysteine proteinases"/>
    <property type="match status" value="1"/>
</dbReference>
<dbReference type="SMART" id="SM00460">
    <property type="entry name" value="TGc"/>
    <property type="match status" value="1"/>
</dbReference>
<reference evidence="2 3" key="1">
    <citation type="submission" date="2023-12" db="EMBL/GenBank/DDBJ databases">
        <title>Baltic Sea Cyanobacteria.</title>
        <authorList>
            <person name="Delbaje E."/>
            <person name="Fewer D.P."/>
            <person name="Shishido T.K."/>
        </authorList>
    </citation>
    <scope>NUCLEOTIDE SEQUENCE [LARGE SCALE GENOMIC DNA]</scope>
    <source>
        <strain evidence="2 3">UHCC 0281</strain>
    </source>
</reference>
<gene>
    <name evidence="2" type="ORF">VB739_00970</name>
</gene>
<dbReference type="Pfam" id="PF01841">
    <property type="entry name" value="Transglut_core"/>
    <property type="match status" value="1"/>
</dbReference>
<evidence type="ECO:0000313" key="2">
    <source>
        <dbReference type="EMBL" id="MEA5441120.1"/>
    </source>
</evidence>
<organism evidence="2 3">
    <name type="scientific">Cyanobium gracile UHCC 0281</name>
    <dbReference type="NCBI Taxonomy" id="3110309"/>
    <lineage>
        <taxon>Bacteria</taxon>
        <taxon>Bacillati</taxon>
        <taxon>Cyanobacteriota</taxon>
        <taxon>Cyanophyceae</taxon>
        <taxon>Synechococcales</taxon>
        <taxon>Prochlorococcaceae</taxon>
        <taxon>Cyanobium</taxon>
    </lineage>
</organism>
<protein>
    <submittedName>
        <fullName evidence="2">Transglutaminase family protein</fullName>
    </submittedName>
</protein>
<accession>A0ABU5SRL6</accession>
<dbReference type="PANTHER" id="PTHR33490">
    <property type="entry name" value="BLR5614 PROTEIN-RELATED"/>
    <property type="match status" value="1"/>
</dbReference>
<dbReference type="InterPro" id="IPR013589">
    <property type="entry name" value="Bac_transglu_N"/>
</dbReference>
<proteinExistence type="predicted"/>
<dbReference type="PANTHER" id="PTHR33490:SF1">
    <property type="entry name" value="SLL1233 PROTEIN"/>
    <property type="match status" value="1"/>
</dbReference>
<dbReference type="Gene3D" id="3.10.620.30">
    <property type="match status" value="1"/>
</dbReference>
<comment type="caution">
    <text evidence="2">The sequence shown here is derived from an EMBL/GenBank/DDBJ whole genome shotgun (WGS) entry which is preliminary data.</text>
</comment>
<name>A0ABU5SRL6_9CYAN</name>
<evidence type="ECO:0000313" key="3">
    <source>
        <dbReference type="Proteomes" id="UP001302329"/>
    </source>
</evidence>
<dbReference type="EMBL" id="JAYGHY010000002">
    <property type="protein sequence ID" value="MEA5441120.1"/>
    <property type="molecule type" value="Genomic_DNA"/>
</dbReference>
<dbReference type="Pfam" id="PF08379">
    <property type="entry name" value="Bact_transglu_N"/>
    <property type="match status" value="1"/>
</dbReference>
<dbReference type="RefSeq" id="WP_323355281.1">
    <property type="nucleotide sequence ID" value="NZ_JAYGHY010000002.1"/>
</dbReference>